<dbReference type="Proteomes" id="UP000037035">
    <property type="component" value="Unassembled WGS sequence"/>
</dbReference>
<name>A0A0L6VMN7_9BASI</name>
<evidence type="ECO:0000313" key="2">
    <source>
        <dbReference type="EMBL" id="KNZ61365.1"/>
    </source>
</evidence>
<evidence type="ECO:0000256" key="1">
    <source>
        <dbReference type="SAM" id="MobiDB-lite"/>
    </source>
</evidence>
<reference evidence="2 3" key="1">
    <citation type="submission" date="2015-08" db="EMBL/GenBank/DDBJ databases">
        <title>Next Generation Sequencing and Analysis of the Genome of Puccinia sorghi L Schw, the Causal Agent of Maize Common Rust.</title>
        <authorList>
            <person name="Rochi L."/>
            <person name="Burguener G."/>
            <person name="Darino M."/>
            <person name="Turjanski A."/>
            <person name="Kreff E."/>
            <person name="Dieguez M.J."/>
            <person name="Sacco F."/>
        </authorList>
    </citation>
    <scope>NUCLEOTIDE SEQUENCE [LARGE SCALE GENOMIC DNA]</scope>
    <source>
        <strain evidence="2 3">RO10H11247</strain>
    </source>
</reference>
<dbReference type="EMBL" id="LAVV01004566">
    <property type="protein sequence ID" value="KNZ61365.1"/>
    <property type="molecule type" value="Genomic_DNA"/>
</dbReference>
<proteinExistence type="predicted"/>
<gene>
    <name evidence="2" type="ORF">VP01_1410g1</name>
</gene>
<accession>A0A0L6VMN7</accession>
<sequence length="438" mass="49629">MSGDTNYIFKSCFPWLTYQKNSIMFPVGREFHEGSFSLKTTTTILKVRGIHASCNECYQISPDMYSPQFWHGAMWSCQSQIQQYKIGQNNLKFDDTKIPLDMIDQKESSGTERRHTVHGIPIISDTCINFGSSSCVVFCAEQLAKIQTSHLHYLTLIPPSITAFYLPCYTWVKEVIFSVRHNNCLRQHSCFKSLAGDCQQDFIYCDKSLEIVSIHIITFLTERCRNKQHFSAHTVKRRLIRYLFDMRCVIISDNKSPGANQLSNSSVVRKERRCGSRFTPCGKVDQNNLFDFLLDEQDIKEKDGERGKVKKMVSDSNTTEGEGGMRGRGQTSGVIFHPGDLSLSRPNLRGGVEKPRAYGFEDGEPMNVCEICISEKDEREKRELTSLIITQTTSGVKGEKTYRVLGGILRSWSSYDVAADGPGCRIPGPRLHEIGRCA</sequence>
<evidence type="ECO:0000313" key="3">
    <source>
        <dbReference type="Proteomes" id="UP000037035"/>
    </source>
</evidence>
<dbReference type="AlphaFoldDB" id="A0A0L6VMN7"/>
<dbReference type="VEuPathDB" id="FungiDB:VP01_1410g1"/>
<organism evidence="2 3">
    <name type="scientific">Puccinia sorghi</name>
    <dbReference type="NCBI Taxonomy" id="27349"/>
    <lineage>
        <taxon>Eukaryota</taxon>
        <taxon>Fungi</taxon>
        <taxon>Dikarya</taxon>
        <taxon>Basidiomycota</taxon>
        <taxon>Pucciniomycotina</taxon>
        <taxon>Pucciniomycetes</taxon>
        <taxon>Pucciniales</taxon>
        <taxon>Pucciniaceae</taxon>
        <taxon>Puccinia</taxon>
    </lineage>
</organism>
<protein>
    <submittedName>
        <fullName evidence="2">Uncharacterized protein</fullName>
    </submittedName>
</protein>
<feature type="region of interest" description="Disordered" evidence="1">
    <location>
        <begin position="305"/>
        <end position="333"/>
    </location>
</feature>
<comment type="caution">
    <text evidence="2">The sequence shown here is derived from an EMBL/GenBank/DDBJ whole genome shotgun (WGS) entry which is preliminary data.</text>
</comment>
<keyword evidence="3" id="KW-1185">Reference proteome</keyword>